<name>A0ABV0BPX8_9SPHI</name>
<gene>
    <name evidence="3" type="ORF">ABE541_05950</name>
</gene>
<accession>A0ABV0BPX8</accession>
<feature type="domain" description="Glycoside hydrolase 123 catalytic" evidence="1">
    <location>
        <begin position="222"/>
        <end position="532"/>
    </location>
</feature>
<evidence type="ECO:0000313" key="4">
    <source>
        <dbReference type="Proteomes" id="UP001409291"/>
    </source>
</evidence>
<evidence type="ECO:0000313" key="3">
    <source>
        <dbReference type="EMBL" id="MEN5376796.1"/>
    </source>
</evidence>
<keyword evidence="3" id="KW-0378">Hydrolase</keyword>
<evidence type="ECO:0000259" key="1">
    <source>
        <dbReference type="Pfam" id="PF13320"/>
    </source>
</evidence>
<organism evidence="3 4">
    <name type="scientific">Sphingobacterium kitahiroshimense</name>
    <dbReference type="NCBI Taxonomy" id="470446"/>
    <lineage>
        <taxon>Bacteria</taxon>
        <taxon>Pseudomonadati</taxon>
        <taxon>Bacteroidota</taxon>
        <taxon>Sphingobacteriia</taxon>
        <taxon>Sphingobacteriales</taxon>
        <taxon>Sphingobacteriaceae</taxon>
        <taxon>Sphingobacterium</taxon>
    </lineage>
</organism>
<reference evidence="3 4" key="1">
    <citation type="submission" date="2024-04" db="EMBL/GenBank/DDBJ databases">
        <title>WGS of bacteria from Torrens River.</title>
        <authorList>
            <person name="Wyrsch E.R."/>
            <person name="Drigo B."/>
        </authorList>
    </citation>
    <scope>NUCLEOTIDE SEQUENCE [LARGE SCALE GENOMIC DNA]</scope>
    <source>
        <strain evidence="3 4">TWI391</strain>
    </source>
</reference>
<protein>
    <submittedName>
        <fullName evidence="3">Glycoside hydrolase domain-containing protein</fullName>
    </submittedName>
</protein>
<sequence>MKKSFYCLLFGLFVYAQQGYSQRINELKDPKAPQTTEKWNSLKENNNFSFSTADYSYSKTNPPTLETLSKSWITKAWRGEKVHTQLVFWSNQNHDKIEVSSSPLKNSKGQEIGTKDITTGYISYVMTDLPGDLKNGCGISKILDSALVADRITNQSSFEYDKNTTRPLWLSIQVPRDAAPGIYKGSLTLKGTNYNTTIPYTVEVLSHILPEAKDWAYHLDLWQNPYSIARHHNVELWSPAHFSAMKPYYERLRDAGQKNITASIINDPWNGQTYDKYQAMIKWTKKKDGSWSYDYSIFDKWVSFMREIGISKYINCYSMIPWNMNFQYFDENTGKYEILKIKTDDPKYRAHWLPLLKDFAKHLKQKGYFEWTTIAMDERPQEDMKRAIAIIKEADPQFKSSLAGGYHPQISNEFADYSITLGEDMAPDILKARQDKGYKTTVYTCCSEIFPNTFTNSGYQEATWLAWHSVQRGFDGYLRWAFDCWNSNPNQDTRYGTWLGGDTYFVYPDNMTSIRFEKLIEGIQDAEKIRILKKELKASQLQKLNDAIAGFTNKNINQKAIPNQVKEAQKLLNSL</sequence>
<dbReference type="GO" id="GO:0016787">
    <property type="term" value="F:hydrolase activity"/>
    <property type="evidence" value="ECO:0007669"/>
    <property type="project" value="UniProtKB-KW"/>
</dbReference>
<proteinExistence type="predicted"/>
<dbReference type="EMBL" id="JBDJNQ010000002">
    <property type="protein sequence ID" value="MEN5376796.1"/>
    <property type="molecule type" value="Genomic_DNA"/>
</dbReference>
<dbReference type="Pfam" id="PF22680">
    <property type="entry name" value="Glyco_hydro_123_N_2"/>
    <property type="match status" value="1"/>
</dbReference>
<keyword evidence="4" id="KW-1185">Reference proteome</keyword>
<dbReference type="InterPro" id="IPR025150">
    <property type="entry name" value="GH123_cat"/>
</dbReference>
<dbReference type="RefSeq" id="WP_346580930.1">
    <property type="nucleotide sequence ID" value="NZ_JBDJLH010000003.1"/>
</dbReference>
<comment type="caution">
    <text evidence="3">The sequence shown here is derived from an EMBL/GenBank/DDBJ whole genome shotgun (WGS) entry which is preliminary data.</text>
</comment>
<evidence type="ECO:0000259" key="2">
    <source>
        <dbReference type="Pfam" id="PF22680"/>
    </source>
</evidence>
<dbReference type="Pfam" id="PF13320">
    <property type="entry name" value="GH123_cat"/>
    <property type="match status" value="1"/>
</dbReference>
<feature type="domain" description="Glycoside hydrolase 123 N-terminal" evidence="2">
    <location>
        <begin position="50"/>
        <end position="190"/>
    </location>
</feature>
<dbReference type="InterPro" id="IPR053850">
    <property type="entry name" value="Glyco_hydro_123_N_2"/>
</dbReference>
<dbReference type="Proteomes" id="UP001409291">
    <property type="component" value="Unassembled WGS sequence"/>
</dbReference>